<reference evidence="9" key="2">
    <citation type="submission" date="2021-04" db="EMBL/GenBank/DDBJ databases">
        <authorList>
            <person name="Gilroy R."/>
        </authorList>
    </citation>
    <scope>NUCLEOTIDE SEQUENCE</scope>
    <source>
        <strain evidence="9">1345</strain>
    </source>
</reference>
<gene>
    <name evidence="9" type="ORF">H9729_02510</name>
</gene>
<dbReference type="InterPro" id="IPR016161">
    <property type="entry name" value="Ald_DH/histidinol_DH"/>
</dbReference>
<dbReference type="FunFam" id="3.40.605.10:FF:000004">
    <property type="entry name" value="Aldehyde dehydrogenase"/>
    <property type="match status" value="1"/>
</dbReference>
<proteinExistence type="inferred from homology"/>
<dbReference type="PIRSF" id="PIRSF036492">
    <property type="entry name" value="ALDH"/>
    <property type="match status" value="1"/>
</dbReference>
<dbReference type="PROSITE" id="PS00687">
    <property type="entry name" value="ALDEHYDE_DEHYDR_GLU"/>
    <property type="match status" value="1"/>
</dbReference>
<dbReference type="CDD" id="cd07136">
    <property type="entry name" value="ALDH_YwdH-P39616"/>
    <property type="match status" value="1"/>
</dbReference>
<dbReference type="InterPro" id="IPR029510">
    <property type="entry name" value="Ald_DH_CS_GLU"/>
</dbReference>
<dbReference type="FunFam" id="3.40.309.10:FF:000003">
    <property type="entry name" value="Aldehyde dehydrogenase"/>
    <property type="match status" value="1"/>
</dbReference>
<evidence type="ECO:0000256" key="5">
    <source>
        <dbReference type="PIRSR" id="PIRSR036492-1"/>
    </source>
</evidence>
<dbReference type="Gene3D" id="3.40.309.10">
    <property type="entry name" value="Aldehyde Dehydrogenase, Chain A, domain 2"/>
    <property type="match status" value="1"/>
</dbReference>
<keyword evidence="3" id="KW-0520">NAD</keyword>
<comment type="caution">
    <text evidence="9">The sequence shown here is derived from an EMBL/GenBank/DDBJ whole genome shotgun (WGS) entry which is preliminary data.</text>
</comment>
<feature type="domain" description="Aldehyde dehydrogenase" evidence="8">
    <location>
        <begin position="10"/>
        <end position="433"/>
    </location>
</feature>
<dbReference type="InterPro" id="IPR015590">
    <property type="entry name" value="Aldehyde_DH_dom"/>
</dbReference>
<dbReference type="InterPro" id="IPR016163">
    <property type="entry name" value="Ald_DH_C"/>
</dbReference>
<feature type="active site" evidence="5">
    <location>
        <position position="249"/>
    </location>
</feature>
<dbReference type="PROSITE" id="PS00070">
    <property type="entry name" value="ALDEHYDE_DEHYDR_CYS"/>
    <property type="match status" value="1"/>
</dbReference>
<name>A0A9D1ZW33_9FIRM</name>
<dbReference type="SUPFAM" id="SSF53720">
    <property type="entry name" value="ALDH-like"/>
    <property type="match status" value="1"/>
</dbReference>
<dbReference type="Proteomes" id="UP000886750">
    <property type="component" value="Unassembled WGS sequence"/>
</dbReference>
<accession>A0A9D1ZW33</accession>
<reference evidence="9" key="1">
    <citation type="journal article" date="2021" name="PeerJ">
        <title>Extensive microbial diversity within the chicken gut microbiome revealed by metagenomics and culture.</title>
        <authorList>
            <person name="Gilroy R."/>
            <person name="Ravi A."/>
            <person name="Getino M."/>
            <person name="Pursley I."/>
            <person name="Horton D.L."/>
            <person name="Alikhan N.F."/>
            <person name="Baker D."/>
            <person name="Gharbi K."/>
            <person name="Hall N."/>
            <person name="Watson M."/>
            <person name="Adriaenssens E.M."/>
            <person name="Foster-Nyarko E."/>
            <person name="Jarju S."/>
            <person name="Secka A."/>
            <person name="Antonio M."/>
            <person name="Oren A."/>
            <person name="Chaudhuri R.R."/>
            <person name="La Ragione R."/>
            <person name="Hildebrand F."/>
            <person name="Pallen M.J."/>
        </authorList>
    </citation>
    <scope>NUCLEOTIDE SEQUENCE</scope>
    <source>
        <strain evidence="9">1345</strain>
    </source>
</reference>
<dbReference type="Gene3D" id="3.40.605.10">
    <property type="entry name" value="Aldehyde Dehydrogenase, Chain A, domain 1"/>
    <property type="match status" value="1"/>
</dbReference>
<sequence>MELLTEEFAGKLLRRQKEFFSKGETLSYRYRMEQLQKLKSTVLAYERELETALAADLGKSRLESYSTEIGFVLSGITHAMKHLKKWMKPVKVRSPLTVFSAKSRIERRPYGSALIIGPYNYPFQLLIEPLTAALAAGNCAVLSPSELTSRTAETVRKLIGETFAEEYVYCAEGGAENNGVLLKSRFDTIFFTGSTRVGKIVLRAAAENLVPATLELGGKSPVIVDKTAKLRTACERIAWGKFLNAGQTCVAPDYVFVDKAIFEPFIEEMKGAVVRFYGKDASASPDYGRIVNARHMQRLKNILSRDRSSVIFGGEADDAARFIAPTLLCPPRIEGAACMEEEIFGPLLPVFAYERMEDALAYINAHEKPLALYVFSEDRAAIRRVLRGTQSGGVSVNDTVSHIINPNLPFGGVGQSGMGSYHGEYGFLNFSHQRGVLERSTRIGQTLAYPPFTPQKYAAIKKFMK</sequence>
<evidence type="ECO:0000256" key="7">
    <source>
        <dbReference type="RuleBase" id="RU003345"/>
    </source>
</evidence>
<evidence type="ECO:0000313" key="10">
    <source>
        <dbReference type="Proteomes" id="UP000886750"/>
    </source>
</evidence>
<dbReference type="EMBL" id="DXCQ01000025">
    <property type="protein sequence ID" value="HIY96538.1"/>
    <property type="molecule type" value="Genomic_DNA"/>
</dbReference>
<dbReference type="InterPro" id="IPR016162">
    <property type="entry name" value="Ald_DH_N"/>
</dbReference>
<dbReference type="InterPro" id="IPR012394">
    <property type="entry name" value="Aldehyde_DH_NAD(P)"/>
</dbReference>
<dbReference type="GO" id="GO:0006081">
    <property type="term" value="P:aldehyde metabolic process"/>
    <property type="evidence" value="ECO:0007669"/>
    <property type="project" value="InterPro"/>
</dbReference>
<evidence type="ECO:0000313" key="9">
    <source>
        <dbReference type="EMBL" id="HIY96538.1"/>
    </source>
</evidence>
<dbReference type="PANTHER" id="PTHR43570:SF16">
    <property type="entry name" value="ALDEHYDE DEHYDROGENASE TYPE III, ISOFORM Q"/>
    <property type="match status" value="1"/>
</dbReference>
<evidence type="ECO:0000256" key="1">
    <source>
        <dbReference type="ARBA" id="ARBA00009986"/>
    </source>
</evidence>
<dbReference type="InterPro" id="IPR016160">
    <property type="entry name" value="Ald_DH_CS_CYS"/>
</dbReference>
<dbReference type="GO" id="GO:0004029">
    <property type="term" value="F:aldehyde dehydrogenase (NAD+) activity"/>
    <property type="evidence" value="ECO:0007669"/>
    <property type="project" value="TreeGrafter"/>
</dbReference>
<dbReference type="GO" id="GO:0005737">
    <property type="term" value="C:cytoplasm"/>
    <property type="evidence" value="ECO:0007669"/>
    <property type="project" value="TreeGrafter"/>
</dbReference>
<evidence type="ECO:0000256" key="4">
    <source>
        <dbReference type="PIRNR" id="PIRNR036492"/>
    </source>
</evidence>
<organism evidence="9 10">
    <name type="scientific">Candidatus Borkfalkia excrementigallinarum</name>
    <dbReference type="NCBI Taxonomy" id="2838506"/>
    <lineage>
        <taxon>Bacteria</taxon>
        <taxon>Bacillati</taxon>
        <taxon>Bacillota</taxon>
        <taxon>Clostridia</taxon>
        <taxon>Christensenellales</taxon>
        <taxon>Christensenellaceae</taxon>
        <taxon>Candidatus Borkfalkia</taxon>
    </lineage>
</organism>
<feature type="active site" evidence="5 6">
    <location>
        <position position="215"/>
    </location>
</feature>
<comment type="similarity">
    <text evidence="1 4 7">Belongs to the aldehyde dehydrogenase family.</text>
</comment>
<evidence type="ECO:0000256" key="2">
    <source>
        <dbReference type="ARBA" id="ARBA00023002"/>
    </source>
</evidence>
<dbReference type="Pfam" id="PF00171">
    <property type="entry name" value="Aldedh"/>
    <property type="match status" value="1"/>
</dbReference>
<evidence type="ECO:0000256" key="6">
    <source>
        <dbReference type="PROSITE-ProRule" id="PRU10007"/>
    </source>
</evidence>
<evidence type="ECO:0000256" key="3">
    <source>
        <dbReference type="ARBA" id="ARBA00023027"/>
    </source>
</evidence>
<dbReference type="PANTHER" id="PTHR43570">
    <property type="entry name" value="ALDEHYDE DEHYDROGENASE"/>
    <property type="match status" value="1"/>
</dbReference>
<evidence type="ECO:0000259" key="8">
    <source>
        <dbReference type="Pfam" id="PF00171"/>
    </source>
</evidence>
<protein>
    <recommendedName>
        <fullName evidence="4">Aldehyde dehydrogenase</fullName>
    </recommendedName>
</protein>
<dbReference type="AlphaFoldDB" id="A0A9D1ZW33"/>
<keyword evidence="2 4" id="KW-0560">Oxidoreductase</keyword>